<feature type="region of interest" description="Disordered" evidence="1">
    <location>
        <begin position="114"/>
        <end position="143"/>
    </location>
</feature>
<dbReference type="PANTHER" id="PTHR33471:SF7">
    <property type="entry name" value="ATP-DEPENDENT ZINC METALLOPROTEASE-RELATED"/>
    <property type="match status" value="1"/>
</dbReference>
<dbReference type="PATRIC" id="fig|1666911.3.peg.3804"/>
<dbReference type="STRING" id="1666911.HLUCCA11_07505"/>
<dbReference type="EMBL" id="LJZR01000008">
    <property type="protein sequence ID" value="KPQ36048.1"/>
    <property type="molecule type" value="Genomic_DNA"/>
</dbReference>
<protein>
    <recommendedName>
        <fullName evidence="4">ATP-dependent Zn protease</fullName>
    </recommendedName>
</protein>
<organism evidence="2 3">
    <name type="scientific">Phormidesmis priestleyi Ana</name>
    <dbReference type="NCBI Taxonomy" id="1666911"/>
    <lineage>
        <taxon>Bacteria</taxon>
        <taxon>Bacillati</taxon>
        <taxon>Cyanobacteriota</taxon>
        <taxon>Cyanophyceae</taxon>
        <taxon>Leptolyngbyales</taxon>
        <taxon>Leptolyngbyaceae</taxon>
        <taxon>Phormidesmis</taxon>
    </lineage>
</organism>
<reference evidence="2 3" key="1">
    <citation type="submission" date="2015-09" db="EMBL/GenBank/DDBJ databases">
        <title>Identification and resolution of microdiversity through metagenomic sequencing of parallel consortia.</title>
        <authorList>
            <person name="Nelson W.C."/>
            <person name="Romine M.F."/>
            <person name="Lindemann S.R."/>
        </authorList>
    </citation>
    <scope>NUCLEOTIDE SEQUENCE [LARGE SCALE GENOMIC DNA]</scope>
    <source>
        <strain evidence="2">Ana</strain>
    </source>
</reference>
<evidence type="ECO:0000256" key="1">
    <source>
        <dbReference type="SAM" id="MobiDB-lite"/>
    </source>
</evidence>
<evidence type="ECO:0000313" key="3">
    <source>
        <dbReference type="Proteomes" id="UP000050465"/>
    </source>
</evidence>
<dbReference type="PANTHER" id="PTHR33471">
    <property type="entry name" value="ATP-DEPENDENT ZINC METALLOPROTEASE-RELATED"/>
    <property type="match status" value="1"/>
</dbReference>
<evidence type="ECO:0008006" key="4">
    <source>
        <dbReference type="Google" id="ProtNLM"/>
    </source>
</evidence>
<dbReference type="AlphaFoldDB" id="A0A0P7ZZM7"/>
<dbReference type="Proteomes" id="UP000050465">
    <property type="component" value="Unassembled WGS sequence"/>
</dbReference>
<gene>
    <name evidence="2" type="ORF">HLUCCA11_07505</name>
</gene>
<dbReference type="SUPFAM" id="SSF140990">
    <property type="entry name" value="FtsH protease domain-like"/>
    <property type="match status" value="1"/>
</dbReference>
<dbReference type="Gene3D" id="1.20.58.760">
    <property type="entry name" value="Peptidase M41"/>
    <property type="match status" value="1"/>
</dbReference>
<dbReference type="GO" id="GO:0005524">
    <property type="term" value="F:ATP binding"/>
    <property type="evidence" value="ECO:0007669"/>
    <property type="project" value="InterPro"/>
</dbReference>
<feature type="compositionally biased region" description="Low complexity" evidence="1">
    <location>
        <begin position="118"/>
        <end position="136"/>
    </location>
</feature>
<dbReference type="GO" id="GO:0004176">
    <property type="term" value="F:ATP-dependent peptidase activity"/>
    <property type="evidence" value="ECO:0007669"/>
    <property type="project" value="InterPro"/>
</dbReference>
<dbReference type="GO" id="GO:0004222">
    <property type="term" value="F:metalloendopeptidase activity"/>
    <property type="evidence" value="ECO:0007669"/>
    <property type="project" value="InterPro"/>
</dbReference>
<comment type="caution">
    <text evidence="2">The sequence shown here is derived from an EMBL/GenBank/DDBJ whole genome shotgun (WGS) entry which is preliminary data.</text>
</comment>
<dbReference type="GO" id="GO:0006508">
    <property type="term" value="P:proteolysis"/>
    <property type="evidence" value="ECO:0007669"/>
    <property type="project" value="InterPro"/>
</dbReference>
<sequence>MNPITLNLLAVSVFAFTLLSLVGPLLNISPAAIAIALTGCAGIVALDRFSWQNKGSNLLIDLLSSQSSEYRQRILHHEAGHFLAAHLLGIPVESYTLSAWQGIKAGLPGLGGVVIDTSGNQPGNPSENPSGNPSENTSEDQSAEDFALAQLSAQQVNRYSIVWMAGIAAETQTYGNAQGGDDDKAQLRQLWAQLPTQSRQRAAADTQLRWALLQANTLLQKQRSAYEALVKAMATQASVAVCCEQIEAHRVSDEASEI</sequence>
<name>A0A0P7ZZM7_9CYAN</name>
<evidence type="ECO:0000313" key="2">
    <source>
        <dbReference type="EMBL" id="KPQ36048.1"/>
    </source>
</evidence>
<accession>A0A0P7ZZM7</accession>
<dbReference type="InterPro" id="IPR037219">
    <property type="entry name" value="Peptidase_M41-like"/>
</dbReference>
<proteinExistence type="predicted"/>